<proteinExistence type="predicted"/>
<dbReference type="Proteomes" id="UP000006216">
    <property type="component" value="Chromosome"/>
</dbReference>
<gene>
    <name evidence="1" type="ORF">PFC_02595</name>
</gene>
<organism evidence="2">
    <name type="scientific">Pyrococcus furiosus COM1</name>
    <dbReference type="NCBI Taxonomy" id="1185654"/>
    <lineage>
        <taxon>Archaea</taxon>
        <taxon>Methanobacteriati</taxon>
        <taxon>Methanobacteriota</taxon>
        <taxon>Thermococci</taxon>
        <taxon>Thermococcales</taxon>
        <taxon>Thermococcaceae</taxon>
        <taxon>Pyrococcus</taxon>
    </lineage>
</organism>
<sequence>MGDRVKEELVSYNKTKIELKVNLSWDGLYTKTDSYNKTKIELKGDRAGFTLWQNLRVTIRLK</sequence>
<name>I6UNV6_9EURY</name>
<dbReference type="KEGG" id="pfi:PFC_02595"/>
<dbReference type="HOGENOM" id="CLU_2893391_0_0_2"/>
<protein>
    <submittedName>
        <fullName evidence="1">Uncharacterized protein</fullName>
    </submittedName>
</protein>
<evidence type="ECO:0000313" key="2">
    <source>
        <dbReference type="Proteomes" id="UP000006216"/>
    </source>
</evidence>
<dbReference type="EMBL" id="CP003685">
    <property type="protein sequence ID" value="AFN03481.1"/>
    <property type="molecule type" value="Genomic_DNA"/>
</dbReference>
<reference evidence="1 2" key="1">
    <citation type="journal article" date="2012" name="J. Bacteriol.">
        <title>Genome Sequencing of a Genetically-Tractable Pyrococcus furiosus Strain Reveals a Highly Dynamic Genome.</title>
        <authorList>
            <person name="Bridger S.L."/>
            <person name="Lancaster W.A."/>
            <person name="Poole F.L.II."/>
            <person name="Schut G.J."/>
            <person name="Adams M.W."/>
        </authorList>
    </citation>
    <scope>NUCLEOTIDE SEQUENCE [LARGE SCALE GENOMIC DNA]</scope>
    <source>
        <strain evidence="1 2">COM1</strain>
    </source>
</reference>
<dbReference type="AlphaFoldDB" id="I6UNV6"/>
<evidence type="ECO:0000313" key="1">
    <source>
        <dbReference type="EMBL" id="AFN03481.1"/>
    </source>
</evidence>
<accession>I6UNV6</accession>